<feature type="region of interest" description="Disordered" evidence="1">
    <location>
        <begin position="334"/>
        <end position="356"/>
    </location>
</feature>
<proteinExistence type="predicted"/>
<keyword evidence="2" id="KW-0732">Signal</keyword>
<dbReference type="InterPro" id="IPR032675">
    <property type="entry name" value="LRR_dom_sf"/>
</dbReference>
<name>A0A9N9S2Z6_9DIPT</name>
<evidence type="ECO:0000313" key="3">
    <source>
        <dbReference type="EMBL" id="CAG9810344.1"/>
    </source>
</evidence>
<dbReference type="OrthoDB" id="10251250at2759"/>
<dbReference type="Gene3D" id="3.80.10.10">
    <property type="entry name" value="Ribonuclease Inhibitor"/>
    <property type="match status" value="1"/>
</dbReference>
<sequence>MEKIVLVVLCLILAFIGPSTSTDIECDYGFVDTYSIAGQIYDCIVDNNPNILTEESAIISKVSGLHNDSNSNDDVLGIRAFSKTIQVFPKGLEMIFKNLKVIYIENSELKEIHQSDLKVFPDLIYFYLKGNEIEVIEQGLFDFNPNLELAGFDERNIVHIDPNVFDNLSRLRYFYLSEVPCVNWKTIYDSKVQVQAAIMAVKLRCSNSEFLTLGQEIENLEIESKTLNSEEFRGKLESFEKRFGSSGLSSLRSFNYKLKNLRSIIDIPQIDLVQDDTIPDINDINDKSEDLKPSQCDLQSPLNDLNASQDAAQFTLSEIKSLVTDQASAIDELQKSSKDHESKLDQIQDSQENLKTSQDIMSESVSSEFSSFEASQALSFSDLSTKISDIQTVLNEQNSIFYDVKAIQTAHGSTLDSLKAFNDEISKTLTDLDTKLELIEENLTKECQNDEIKEELELFRDILTTAMETKMKEVENRLMNKMEKILKALYIF</sequence>
<feature type="signal peptide" evidence="2">
    <location>
        <begin position="1"/>
        <end position="21"/>
    </location>
</feature>
<reference evidence="3" key="1">
    <citation type="submission" date="2022-01" db="EMBL/GenBank/DDBJ databases">
        <authorList>
            <person name="King R."/>
        </authorList>
    </citation>
    <scope>NUCLEOTIDE SEQUENCE</scope>
</reference>
<evidence type="ECO:0000256" key="2">
    <source>
        <dbReference type="SAM" id="SignalP"/>
    </source>
</evidence>
<protein>
    <submittedName>
        <fullName evidence="3">Uncharacterized protein</fullName>
    </submittedName>
</protein>
<dbReference type="EMBL" id="OU895880">
    <property type="protein sequence ID" value="CAG9810344.1"/>
    <property type="molecule type" value="Genomic_DNA"/>
</dbReference>
<keyword evidence="4" id="KW-1185">Reference proteome</keyword>
<evidence type="ECO:0000313" key="4">
    <source>
        <dbReference type="Proteomes" id="UP001153620"/>
    </source>
</evidence>
<gene>
    <name evidence="3" type="ORF">CHIRRI_LOCUS13160</name>
</gene>
<feature type="chain" id="PRO_5040233984" evidence="2">
    <location>
        <begin position="22"/>
        <end position="492"/>
    </location>
</feature>
<accession>A0A9N9S2Z6</accession>
<evidence type="ECO:0000256" key="1">
    <source>
        <dbReference type="SAM" id="MobiDB-lite"/>
    </source>
</evidence>
<reference evidence="3" key="2">
    <citation type="submission" date="2022-10" db="EMBL/GenBank/DDBJ databases">
        <authorList>
            <consortium name="ENA_rothamsted_submissions"/>
            <consortium name="culmorum"/>
            <person name="King R."/>
        </authorList>
    </citation>
    <scope>NUCLEOTIDE SEQUENCE</scope>
</reference>
<feature type="compositionally biased region" description="Basic and acidic residues" evidence="1">
    <location>
        <begin position="334"/>
        <end position="346"/>
    </location>
</feature>
<dbReference type="Proteomes" id="UP001153620">
    <property type="component" value="Chromosome 4"/>
</dbReference>
<feature type="compositionally biased region" description="Polar residues" evidence="1">
    <location>
        <begin position="347"/>
        <end position="356"/>
    </location>
</feature>
<organism evidence="3 4">
    <name type="scientific">Chironomus riparius</name>
    <dbReference type="NCBI Taxonomy" id="315576"/>
    <lineage>
        <taxon>Eukaryota</taxon>
        <taxon>Metazoa</taxon>
        <taxon>Ecdysozoa</taxon>
        <taxon>Arthropoda</taxon>
        <taxon>Hexapoda</taxon>
        <taxon>Insecta</taxon>
        <taxon>Pterygota</taxon>
        <taxon>Neoptera</taxon>
        <taxon>Endopterygota</taxon>
        <taxon>Diptera</taxon>
        <taxon>Nematocera</taxon>
        <taxon>Chironomoidea</taxon>
        <taxon>Chironomidae</taxon>
        <taxon>Chironominae</taxon>
        <taxon>Chironomus</taxon>
    </lineage>
</organism>
<dbReference type="SUPFAM" id="SSF52058">
    <property type="entry name" value="L domain-like"/>
    <property type="match status" value="1"/>
</dbReference>
<dbReference type="AlphaFoldDB" id="A0A9N9S2Z6"/>